<proteinExistence type="evidence at transcript level"/>
<dbReference type="AlphaFoldDB" id="D5ABT8"/>
<dbReference type="EMBL" id="BT123703">
    <property type="protein sequence ID" value="ADE77007.1"/>
    <property type="molecule type" value="mRNA"/>
</dbReference>
<dbReference type="Pfam" id="PF14223">
    <property type="entry name" value="Retrotran_gag_2"/>
    <property type="match status" value="1"/>
</dbReference>
<reference evidence="1" key="1">
    <citation type="submission" date="2010-04" db="EMBL/GenBank/DDBJ databases">
        <authorList>
            <person name="Reid K.E."/>
            <person name="Liao N."/>
            <person name="Chan S."/>
            <person name="Docking R."/>
            <person name="Taylor G."/>
            <person name="Moore R."/>
            <person name="Mayo M."/>
            <person name="Munro S."/>
            <person name="King J."/>
            <person name="Yanchuk A."/>
            <person name="Holt R."/>
            <person name="Jones S."/>
            <person name="Marra M."/>
            <person name="Ritland C.E."/>
            <person name="Ritland K."/>
            <person name="Bohlmann J."/>
        </authorList>
    </citation>
    <scope>NUCLEOTIDE SEQUENCE</scope>
    <source>
        <tissue evidence="1">Bud</tissue>
    </source>
</reference>
<organism evidence="1">
    <name type="scientific">Picea sitchensis</name>
    <name type="common">Sitka spruce</name>
    <name type="synonym">Pinus sitchensis</name>
    <dbReference type="NCBI Taxonomy" id="3332"/>
    <lineage>
        <taxon>Eukaryota</taxon>
        <taxon>Viridiplantae</taxon>
        <taxon>Streptophyta</taxon>
        <taxon>Embryophyta</taxon>
        <taxon>Tracheophyta</taxon>
        <taxon>Spermatophyta</taxon>
        <taxon>Pinopsida</taxon>
        <taxon>Pinidae</taxon>
        <taxon>Conifers I</taxon>
        <taxon>Pinales</taxon>
        <taxon>Pinaceae</taxon>
        <taxon>Picea</taxon>
    </lineage>
</organism>
<sequence length="76" mass="8894">MEEVADPEEEEAKGKYRKNLIRAKRIIADSIKDHLIPHVSSLKTPKEMFDALSRLYEGRNINRKMALRTQLKNVKM</sequence>
<protein>
    <submittedName>
        <fullName evidence="1">Uncharacterized protein</fullName>
    </submittedName>
</protein>
<name>D5ABT8_PICSI</name>
<accession>D5ABT8</accession>
<evidence type="ECO:0000313" key="1">
    <source>
        <dbReference type="EMBL" id="ADE77007.1"/>
    </source>
</evidence>